<dbReference type="EMBL" id="MFYX01000037">
    <property type="protein sequence ID" value="OGK06140.1"/>
    <property type="molecule type" value="Genomic_DNA"/>
</dbReference>
<dbReference type="PANTHER" id="PTHR12110">
    <property type="entry name" value="HYDROXYPYRUVATE ISOMERASE"/>
    <property type="match status" value="1"/>
</dbReference>
<comment type="caution">
    <text evidence="2">The sequence shown here is derived from an EMBL/GenBank/DDBJ whole genome shotgun (WGS) entry which is preliminary data.</text>
</comment>
<gene>
    <name evidence="2" type="ORF">A2519_22775</name>
</gene>
<dbReference type="SUPFAM" id="SSF51658">
    <property type="entry name" value="Xylose isomerase-like"/>
    <property type="match status" value="1"/>
</dbReference>
<dbReference type="Gene3D" id="3.20.20.150">
    <property type="entry name" value="Divalent-metal-dependent TIM barrel enzymes"/>
    <property type="match status" value="1"/>
</dbReference>
<dbReference type="Proteomes" id="UP000179243">
    <property type="component" value="Unassembled WGS sequence"/>
</dbReference>
<evidence type="ECO:0000313" key="3">
    <source>
        <dbReference type="Proteomes" id="UP000179243"/>
    </source>
</evidence>
<reference evidence="2 3" key="1">
    <citation type="journal article" date="2016" name="Nat. Commun.">
        <title>Thousands of microbial genomes shed light on interconnected biogeochemical processes in an aquifer system.</title>
        <authorList>
            <person name="Anantharaman K."/>
            <person name="Brown C.T."/>
            <person name="Hug L.A."/>
            <person name="Sharon I."/>
            <person name="Castelle C.J."/>
            <person name="Probst A.J."/>
            <person name="Thomas B.C."/>
            <person name="Singh A."/>
            <person name="Wilkins M.J."/>
            <person name="Karaoz U."/>
            <person name="Brodie E.L."/>
            <person name="Williams K.H."/>
            <person name="Hubbard S.S."/>
            <person name="Banfield J.F."/>
        </authorList>
    </citation>
    <scope>NUCLEOTIDE SEQUENCE [LARGE SCALE GENOMIC DNA]</scope>
</reference>
<dbReference type="AlphaFoldDB" id="A0A1F7FHI5"/>
<protein>
    <recommendedName>
        <fullName evidence="1">Xylose isomerase-like TIM barrel domain-containing protein</fullName>
    </recommendedName>
</protein>
<proteinExistence type="predicted"/>
<dbReference type="InterPro" id="IPR013022">
    <property type="entry name" value="Xyl_isomerase-like_TIM-brl"/>
</dbReference>
<name>A0A1F7FHI5_UNCRA</name>
<sequence length="279" mass="31297">MNFAGFADEAGVNINTQIAALTELHWHGIETRQVGQGLHFDDVDDATFKSIKEKLDAAGIGIVSYGSQIANWARKITADFKLDVDELKRIIPRMHATGTKIARIMSYPNDNLPEKEWRVETIRRLKELVRIAADNGVVLAHENCSGFGSTVERTLVLLSELQSPAFKLIFDTGNPLHHGDQVMPFYEAVKHEVIHIHIKDYTTDASQKDGIRATFPGEGNGCIHTIVSQLKKAGYNGWFTMEPHIASVIHEGKTDNRAKEMYDTFVKYGRIFEALYEKA</sequence>
<evidence type="ECO:0000259" key="1">
    <source>
        <dbReference type="Pfam" id="PF01261"/>
    </source>
</evidence>
<dbReference type="Pfam" id="PF01261">
    <property type="entry name" value="AP_endonuc_2"/>
    <property type="match status" value="1"/>
</dbReference>
<feature type="domain" description="Xylose isomerase-like TIM barrel" evidence="1">
    <location>
        <begin position="21"/>
        <end position="247"/>
    </location>
</feature>
<accession>A0A1F7FHI5</accession>
<organism evidence="2 3">
    <name type="scientific">Candidatus Raymondbacteria bacterium RIFOXYD12_FULL_49_13</name>
    <dbReference type="NCBI Taxonomy" id="1817890"/>
    <lineage>
        <taxon>Bacteria</taxon>
        <taxon>Raymondiibacteriota</taxon>
    </lineage>
</organism>
<dbReference type="InterPro" id="IPR036237">
    <property type="entry name" value="Xyl_isomerase-like_sf"/>
</dbReference>
<dbReference type="InterPro" id="IPR050312">
    <property type="entry name" value="IolE/XylAMocC-like"/>
</dbReference>
<evidence type="ECO:0000313" key="2">
    <source>
        <dbReference type="EMBL" id="OGK06140.1"/>
    </source>
</evidence>